<reference evidence="2" key="1">
    <citation type="submission" date="2013-09" db="EMBL/GenBank/DDBJ databases">
        <title>Corchorus olitorius genome sequencing.</title>
        <authorList>
            <person name="Alam M."/>
            <person name="Haque M.S."/>
            <person name="Islam M.S."/>
            <person name="Emdad E.M."/>
            <person name="Islam M.M."/>
            <person name="Ahmed B."/>
            <person name="Halim A."/>
            <person name="Hossen Q.M.M."/>
            <person name="Hossain M.Z."/>
            <person name="Ahmed R."/>
            <person name="Khan M.M."/>
            <person name="Islam R."/>
            <person name="Rashid M.M."/>
            <person name="Khan S.A."/>
            <person name="Rahman M.S."/>
            <person name="Alam M."/>
            <person name="Yahiya A.S."/>
            <person name="Khan M.S."/>
            <person name="Azam M.S."/>
            <person name="Haque T."/>
            <person name="Lashkar M.Z.H."/>
            <person name="Akhand A.I."/>
            <person name="Morshed G."/>
            <person name="Roy S."/>
            <person name="Uddin K.S."/>
            <person name="Rabeya T."/>
            <person name="Hossain A.S."/>
            <person name="Chowdhury A."/>
            <person name="Snigdha A.R."/>
            <person name="Mortoza M.S."/>
            <person name="Matin S.A."/>
            <person name="Hoque S.M.E."/>
            <person name="Islam M.K."/>
            <person name="Roy D.K."/>
            <person name="Haider R."/>
            <person name="Moosa M.M."/>
            <person name="Elias S.M."/>
            <person name="Hasan A.M."/>
            <person name="Jahan S."/>
            <person name="Shafiuddin M."/>
            <person name="Mahmood N."/>
            <person name="Shommy N.S."/>
        </authorList>
    </citation>
    <scope>NUCLEOTIDE SEQUENCE [LARGE SCALE GENOMIC DNA]</scope>
    <source>
        <strain evidence="2">cv. O-4</strain>
    </source>
</reference>
<gene>
    <name evidence="1" type="ORF">COLO4_08211</name>
</gene>
<evidence type="ECO:0000313" key="1">
    <source>
        <dbReference type="EMBL" id="OMP06305.1"/>
    </source>
</evidence>
<dbReference type="Gene3D" id="2.40.70.10">
    <property type="entry name" value="Acid Proteases"/>
    <property type="match status" value="1"/>
</dbReference>
<evidence type="ECO:0000313" key="2">
    <source>
        <dbReference type="Proteomes" id="UP000187203"/>
    </source>
</evidence>
<dbReference type="Proteomes" id="UP000187203">
    <property type="component" value="Unassembled WGS sequence"/>
</dbReference>
<keyword evidence="1" id="KW-0645">Protease</keyword>
<dbReference type="SUPFAM" id="SSF50630">
    <property type="entry name" value="Acid proteases"/>
    <property type="match status" value="1"/>
</dbReference>
<accession>A0A1R3KGV0</accession>
<sequence length="182" mass="20114">MIEVEEQPDDLGDIDFDLDEEADDTPRISAHALTGAVTEGYETMRVTVFVGKRHLHILIDSGSTHNFLDTNVAKKLGCKITQVKPMKVDVANGNSLACVAACKNLPWTLQGSVFVTDVLLLPLGSCDMVLGVQWLETLGDINWNFKELRMEFVVNGKKFMLRGGKMAKKFKTLVSYVALPGR</sequence>
<dbReference type="InterPro" id="IPR032567">
    <property type="entry name" value="RTL1-rel"/>
</dbReference>
<name>A0A1R3KGV0_9ROSI</name>
<dbReference type="OrthoDB" id="1001400at2759"/>
<dbReference type="GO" id="GO:0008233">
    <property type="term" value="F:peptidase activity"/>
    <property type="evidence" value="ECO:0007669"/>
    <property type="project" value="UniProtKB-KW"/>
</dbReference>
<dbReference type="InterPro" id="IPR021109">
    <property type="entry name" value="Peptidase_aspartic_dom_sf"/>
</dbReference>
<dbReference type="PANTHER" id="PTHR15503:SF40">
    <property type="match status" value="1"/>
</dbReference>
<keyword evidence="1" id="KW-0378">Hydrolase</keyword>
<organism evidence="1 2">
    <name type="scientific">Corchorus olitorius</name>
    <dbReference type="NCBI Taxonomy" id="93759"/>
    <lineage>
        <taxon>Eukaryota</taxon>
        <taxon>Viridiplantae</taxon>
        <taxon>Streptophyta</taxon>
        <taxon>Embryophyta</taxon>
        <taxon>Tracheophyta</taxon>
        <taxon>Spermatophyta</taxon>
        <taxon>Magnoliopsida</taxon>
        <taxon>eudicotyledons</taxon>
        <taxon>Gunneridae</taxon>
        <taxon>Pentapetalae</taxon>
        <taxon>rosids</taxon>
        <taxon>malvids</taxon>
        <taxon>Malvales</taxon>
        <taxon>Malvaceae</taxon>
        <taxon>Grewioideae</taxon>
        <taxon>Apeibeae</taxon>
        <taxon>Corchorus</taxon>
    </lineage>
</organism>
<protein>
    <submittedName>
        <fullName evidence="1">Retroviral aspartyl protease</fullName>
    </submittedName>
</protein>
<comment type="caution">
    <text evidence="1">The sequence shown here is derived from an EMBL/GenBank/DDBJ whole genome shotgun (WGS) entry which is preliminary data.</text>
</comment>
<dbReference type="Pfam" id="PF08284">
    <property type="entry name" value="RVP_2"/>
    <property type="match status" value="1"/>
</dbReference>
<dbReference type="GO" id="GO:0006508">
    <property type="term" value="P:proteolysis"/>
    <property type="evidence" value="ECO:0007669"/>
    <property type="project" value="UniProtKB-KW"/>
</dbReference>
<dbReference type="EMBL" id="AWUE01013646">
    <property type="protein sequence ID" value="OMP06305.1"/>
    <property type="molecule type" value="Genomic_DNA"/>
</dbReference>
<dbReference type="AlphaFoldDB" id="A0A1R3KGV0"/>
<keyword evidence="2" id="KW-1185">Reference proteome</keyword>
<dbReference type="PANTHER" id="PTHR15503">
    <property type="entry name" value="LDOC1 RELATED"/>
    <property type="match status" value="1"/>
</dbReference>
<dbReference type="CDD" id="cd00303">
    <property type="entry name" value="retropepsin_like"/>
    <property type="match status" value="1"/>
</dbReference>
<proteinExistence type="predicted"/>